<feature type="transmembrane region" description="Helical" evidence="10">
    <location>
        <begin position="93"/>
        <end position="115"/>
    </location>
</feature>
<feature type="transmembrane region" description="Helical" evidence="10">
    <location>
        <begin position="30"/>
        <end position="48"/>
    </location>
</feature>
<keyword evidence="8 9" id="KW-0012">Acyltransferase</keyword>
<protein>
    <submittedName>
        <fullName evidence="11">MBOAT family protein</fullName>
    </submittedName>
</protein>
<dbReference type="AlphaFoldDB" id="A0A3A8J0P1"/>
<dbReference type="PIRSF" id="PIRSF500217">
    <property type="entry name" value="AlgI"/>
    <property type="match status" value="1"/>
</dbReference>
<feature type="transmembrane region" description="Helical" evidence="10">
    <location>
        <begin position="138"/>
        <end position="158"/>
    </location>
</feature>
<dbReference type="OrthoDB" id="139172at2"/>
<dbReference type="GO" id="GO:0016746">
    <property type="term" value="F:acyltransferase activity"/>
    <property type="evidence" value="ECO:0007669"/>
    <property type="project" value="UniProtKB-KW"/>
</dbReference>
<evidence type="ECO:0000256" key="9">
    <source>
        <dbReference type="PIRNR" id="PIRNR016636"/>
    </source>
</evidence>
<accession>A0A3A8J0P1</accession>
<dbReference type="InterPro" id="IPR028362">
    <property type="entry name" value="AlgI"/>
</dbReference>
<feature type="transmembrane region" description="Helical" evidence="10">
    <location>
        <begin position="353"/>
        <end position="371"/>
    </location>
</feature>
<evidence type="ECO:0000313" key="12">
    <source>
        <dbReference type="Proteomes" id="UP000268094"/>
    </source>
</evidence>
<dbReference type="PIRSF" id="PIRSF016636">
    <property type="entry name" value="AlgI_DltB"/>
    <property type="match status" value="1"/>
</dbReference>
<feature type="transmembrane region" description="Helical" evidence="10">
    <location>
        <begin position="383"/>
        <end position="403"/>
    </location>
</feature>
<dbReference type="Pfam" id="PF03062">
    <property type="entry name" value="MBOAT"/>
    <property type="match status" value="1"/>
</dbReference>
<evidence type="ECO:0000313" key="11">
    <source>
        <dbReference type="EMBL" id="RKG88538.1"/>
    </source>
</evidence>
<dbReference type="InterPro" id="IPR004299">
    <property type="entry name" value="MBOAT_fam"/>
</dbReference>
<feature type="transmembrane region" description="Helical" evidence="10">
    <location>
        <begin position="423"/>
        <end position="443"/>
    </location>
</feature>
<dbReference type="InterPro" id="IPR024194">
    <property type="entry name" value="Ac/AlaTfrase_AlgI/DltB"/>
</dbReference>
<evidence type="ECO:0000256" key="6">
    <source>
        <dbReference type="ARBA" id="ARBA00022989"/>
    </source>
</evidence>
<keyword evidence="5 10" id="KW-0812">Transmembrane</keyword>
<evidence type="ECO:0000256" key="1">
    <source>
        <dbReference type="ARBA" id="ARBA00004651"/>
    </source>
</evidence>
<evidence type="ECO:0000256" key="10">
    <source>
        <dbReference type="SAM" id="Phobius"/>
    </source>
</evidence>
<sequence>MLSHSLHYVIFVIGVFALYWAVHRHFWPRMLVLLVASLVLYTGFTQLPQLIAQGNVTPEALLLAGMPLLIFLGGVTVDHLLVKGLGRAEGPGVRKLLVVLSIVSNLGMLAGFKYLELLRKTALALLGPWGVDVRPEPFHLLLPVGLSFFVFQSISYTVDVYRGKASSGHSFIEHLLYMLFFPRVVSGPIVRESELMAHFRQVPTLSPDDGGKAMFRIAVGLVKKLIIADVLGSGIVDPVFGSPHAYSSAECAVAAVAYTLELYYDFSGYSDIAIGVAALFGFRFPENFARPYLAKNLFEFWNRWHMSLSSWLRDYLYIPLGGNRRSKPRVLFNLMMVMVLGGLWHGADWRFAVWGAVHGVALCAVRCWWWFRGKQQEPGPVRVGLGMLATFTLVVLTRVVFRAPDMTHATEFYQRMLAGIPGLANVGPLVWTVLAVAIIAHTLPMKVYDLTARAFLKLPAPARAVVLVLIGLGIRQLASLEARPYVYLQF</sequence>
<comment type="similarity">
    <text evidence="2 9">Belongs to the membrane-bound acyltransferase family.</text>
</comment>
<keyword evidence="7 9" id="KW-0472">Membrane</keyword>
<keyword evidence="6 10" id="KW-1133">Transmembrane helix</keyword>
<feature type="transmembrane region" description="Helical" evidence="10">
    <location>
        <begin position="6"/>
        <end position="23"/>
    </location>
</feature>
<evidence type="ECO:0000256" key="3">
    <source>
        <dbReference type="ARBA" id="ARBA00022475"/>
    </source>
</evidence>
<comment type="caution">
    <text evidence="11">The sequence shown here is derived from an EMBL/GenBank/DDBJ whole genome shotgun (WGS) entry which is preliminary data.</text>
</comment>
<comment type="subcellular location">
    <subcellularLocation>
        <location evidence="1">Cell membrane</location>
        <topology evidence="1">Multi-pass membrane protein</topology>
    </subcellularLocation>
</comment>
<feature type="transmembrane region" description="Helical" evidence="10">
    <location>
        <begin position="330"/>
        <end position="347"/>
    </location>
</feature>
<dbReference type="PANTHER" id="PTHR13285:SF23">
    <property type="entry name" value="TEICHOIC ACID D-ALANYLTRANSFERASE"/>
    <property type="match status" value="1"/>
</dbReference>
<dbReference type="GO" id="GO:0042121">
    <property type="term" value="P:alginic acid biosynthetic process"/>
    <property type="evidence" value="ECO:0007669"/>
    <property type="project" value="InterPro"/>
</dbReference>
<dbReference type="InterPro" id="IPR051085">
    <property type="entry name" value="MB_O-acyltransferase"/>
</dbReference>
<dbReference type="RefSeq" id="WP_120541142.1">
    <property type="nucleotide sequence ID" value="NZ_RAVZ01000080.1"/>
</dbReference>
<organism evidence="11 12">
    <name type="scientific">Corallococcus terminator</name>
    <dbReference type="NCBI Taxonomy" id="2316733"/>
    <lineage>
        <taxon>Bacteria</taxon>
        <taxon>Pseudomonadati</taxon>
        <taxon>Myxococcota</taxon>
        <taxon>Myxococcia</taxon>
        <taxon>Myxococcales</taxon>
        <taxon>Cystobacterineae</taxon>
        <taxon>Myxococcaceae</taxon>
        <taxon>Corallococcus</taxon>
    </lineage>
</organism>
<proteinExistence type="inferred from homology"/>
<feature type="transmembrane region" description="Helical" evidence="10">
    <location>
        <begin position="60"/>
        <end position="81"/>
    </location>
</feature>
<keyword evidence="4 9" id="KW-0808">Transferase</keyword>
<name>A0A3A8J0P1_9BACT</name>
<dbReference type="EMBL" id="RAVZ01000080">
    <property type="protein sequence ID" value="RKG88538.1"/>
    <property type="molecule type" value="Genomic_DNA"/>
</dbReference>
<dbReference type="Proteomes" id="UP000268094">
    <property type="component" value="Unassembled WGS sequence"/>
</dbReference>
<evidence type="ECO:0000256" key="8">
    <source>
        <dbReference type="ARBA" id="ARBA00023315"/>
    </source>
</evidence>
<reference evidence="12" key="1">
    <citation type="submission" date="2018-09" db="EMBL/GenBank/DDBJ databases">
        <authorList>
            <person name="Livingstone P.G."/>
            <person name="Whitworth D.E."/>
        </authorList>
    </citation>
    <scope>NUCLEOTIDE SEQUENCE [LARGE SCALE GENOMIC DNA]</scope>
    <source>
        <strain evidence="12">CA054A</strain>
    </source>
</reference>
<keyword evidence="12" id="KW-1185">Reference proteome</keyword>
<dbReference type="GO" id="GO:0005886">
    <property type="term" value="C:plasma membrane"/>
    <property type="evidence" value="ECO:0007669"/>
    <property type="project" value="UniProtKB-SubCell"/>
</dbReference>
<evidence type="ECO:0000256" key="2">
    <source>
        <dbReference type="ARBA" id="ARBA00010323"/>
    </source>
</evidence>
<dbReference type="PANTHER" id="PTHR13285">
    <property type="entry name" value="ACYLTRANSFERASE"/>
    <property type="match status" value="1"/>
</dbReference>
<keyword evidence="3 9" id="KW-1003">Cell membrane</keyword>
<evidence type="ECO:0000256" key="5">
    <source>
        <dbReference type="ARBA" id="ARBA00022692"/>
    </source>
</evidence>
<evidence type="ECO:0000256" key="4">
    <source>
        <dbReference type="ARBA" id="ARBA00022679"/>
    </source>
</evidence>
<gene>
    <name evidence="11" type="ORF">D7V88_14040</name>
</gene>
<evidence type="ECO:0000256" key="7">
    <source>
        <dbReference type="ARBA" id="ARBA00023136"/>
    </source>
</evidence>